<reference evidence="3" key="1">
    <citation type="journal article" date="2020" name="mSystems">
        <title>Genome- and Community-Level Interaction Insights into Carbon Utilization and Element Cycling Functions of Hydrothermarchaeota in Hydrothermal Sediment.</title>
        <authorList>
            <person name="Zhou Z."/>
            <person name="Liu Y."/>
            <person name="Xu W."/>
            <person name="Pan J."/>
            <person name="Luo Z.H."/>
            <person name="Li M."/>
        </authorList>
    </citation>
    <scope>NUCLEOTIDE SEQUENCE [LARGE SCALE GENOMIC DNA]</scope>
    <source>
        <strain evidence="3">SpSt-587</strain>
    </source>
</reference>
<dbReference type="Gene3D" id="1.10.260.40">
    <property type="entry name" value="lambda repressor-like DNA-binding domains"/>
    <property type="match status" value="1"/>
</dbReference>
<evidence type="ECO:0000313" key="3">
    <source>
        <dbReference type="EMBL" id="HGT83334.1"/>
    </source>
</evidence>
<feature type="domain" description="HTH cro/C1-type" evidence="2">
    <location>
        <begin position="74"/>
        <end position="128"/>
    </location>
</feature>
<protein>
    <submittedName>
        <fullName evidence="3">TIGR00270 family protein</fullName>
    </submittedName>
</protein>
<dbReference type="PANTHER" id="PTHR10245">
    <property type="entry name" value="ENDOTHELIAL DIFFERENTIATION-RELATED FACTOR 1 MULTIPROTEIN BRIDGING FACTOR 1"/>
    <property type="match status" value="1"/>
</dbReference>
<comment type="caution">
    <text evidence="3">The sequence shown here is derived from an EMBL/GenBank/DDBJ whole genome shotgun (WGS) entry which is preliminary data.</text>
</comment>
<name>A0A7J3M4W9_ARCFL</name>
<dbReference type="GO" id="GO:0003677">
    <property type="term" value="F:DNA binding"/>
    <property type="evidence" value="ECO:0007669"/>
    <property type="project" value="UniProtKB-KW"/>
</dbReference>
<keyword evidence="1" id="KW-0238">DNA-binding</keyword>
<dbReference type="SUPFAM" id="SSF47413">
    <property type="entry name" value="lambda repressor-like DNA-binding domains"/>
    <property type="match status" value="1"/>
</dbReference>
<organism evidence="3">
    <name type="scientific">Archaeoglobus fulgidus</name>
    <dbReference type="NCBI Taxonomy" id="2234"/>
    <lineage>
        <taxon>Archaea</taxon>
        <taxon>Methanobacteriati</taxon>
        <taxon>Methanobacteriota</taxon>
        <taxon>Archaeoglobi</taxon>
        <taxon>Archaeoglobales</taxon>
        <taxon>Archaeoglobaceae</taxon>
        <taxon>Archaeoglobus</taxon>
    </lineage>
</organism>
<evidence type="ECO:0000256" key="1">
    <source>
        <dbReference type="ARBA" id="ARBA00023125"/>
    </source>
</evidence>
<dbReference type="SMART" id="SM00530">
    <property type="entry name" value="HTH_XRE"/>
    <property type="match status" value="1"/>
</dbReference>
<dbReference type="CDD" id="cd00093">
    <property type="entry name" value="HTH_XRE"/>
    <property type="match status" value="1"/>
</dbReference>
<dbReference type="Pfam" id="PF01381">
    <property type="entry name" value="HTH_3"/>
    <property type="match status" value="1"/>
</dbReference>
<dbReference type="InterPro" id="IPR004451">
    <property type="entry name" value="MJ0586"/>
</dbReference>
<proteinExistence type="predicted"/>
<accession>A0A7J3M4W9</accession>
<dbReference type="PANTHER" id="PTHR10245:SF15">
    <property type="entry name" value="ENDOTHELIAL DIFFERENTIATION-RELATED FACTOR 1"/>
    <property type="match status" value="1"/>
</dbReference>
<gene>
    <name evidence="3" type="ORF">ENT52_06370</name>
</gene>
<dbReference type="PROSITE" id="PS50943">
    <property type="entry name" value="HTH_CROC1"/>
    <property type="match status" value="1"/>
</dbReference>
<sequence length="154" mass="17513">MNCEICGKEIKAPGYRIVVEGTELTVCASCKKYGSESIQTAKQGSARRVVLKKKKPQTKIEFKEELIENFNQIIRIEREKRGWSQEQLAKKIQEKESVIKKIENAEITPEPEVVEKLEKLFGIKLRESVPDVKAPKAQRLTTTLGDVAMVKKKV</sequence>
<dbReference type="AlphaFoldDB" id="A0A7J3M4W9"/>
<evidence type="ECO:0000259" key="2">
    <source>
        <dbReference type="PROSITE" id="PS50943"/>
    </source>
</evidence>
<dbReference type="InterPro" id="IPR001387">
    <property type="entry name" value="Cro/C1-type_HTH"/>
</dbReference>
<dbReference type="EMBL" id="DSYZ01000122">
    <property type="protein sequence ID" value="HGT83334.1"/>
    <property type="molecule type" value="Genomic_DNA"/>
</dbReference>
<dbReference type="NCBIfam" id="TIGR00270">
    <property type="entry name" value="multiprotein bridging factor aMBF1"/>
    <property type="match status" value="1"/>
</dbReference>
<dbReference type="InterPro" id="IPR010982">
    <property type="entry name" value="Lambda_DNA-bd_dom_sf"/>
</dbReference>